<feature type="region of interest" description="Disordered" evidence="1">
    <location>
        <begin position="1"/>
        <end position="26"/>
    </location>
</feature>
<evidence type="ECO:0000313" key="3">
    <source>
        <dbReference type="Proteomes" id="UP000834106"/>
    </source>
</evidence>
<proteinExistence type="predicted"/>
<dbReference type="PANTHER" id="PTHR22593:SF8">
    <property type="entry name" value="FHA DOMAIN-CONTAINING PROTEIN PS1"/>
    <property type="match status" value="1"/>
</dbReference>
<gene>
    <name evidence="2" type="ORF">FPE_LOCUS34094</name>
</gene>
<name>A0AAD2AFB3_9LAMI</name>
<dbReference type="AlphaFoldDB" id="A0AAD2AFB3"/>
<protein>
    <submittedName>
        <fullName evidence="2">Uncharacterized protein</fullName>
    </submittedName>
</protein>
<keyword evidence="3" id="KW-1185">Reference proteome</keyword>
<sequence length="122" mass="13666">MVDSCSEFSKEGRSIAPTPPASPFSKDNGAFSIGSVSYSPYSLEGVVIPTAHEHILESEYFRRSLVNPFSERFLYTNSSPRGPTWSCLDDVVLKEKYYPSPSKKLFKSREGLKGLKLILMHN</sequence>
<dbReference type="EMBL" id="OU503057">
    <property type="protein sequence ID" value="CAI9786664.1"/>
    <property type="molecule type" value="Genomic_DNA"/>
</dbReference>
<dbReference type="Proteomes" id="UP000834106">
    <property type="component" value="Chromosome 22"/>
</dbReference>
<accession>A0AAD2AFB3</accession>
<organism evidence="2 3">
    <name type="scientific">Fraxinus pennsylvanica</name>
    <dbReference type="NCBI Taxonomy" id="56036"/>
    <lineage>
        <taxon>Eukaryota</taxon>
        <taxon>Viridiplantae</taxon>
        <taxon>Streptophyta</taxon>
        <taxon>Embryophyta</taxon>
        <taxon>Tracheophyta</taxon>
        <taxon>Spermatophyta</taxon>
        <taxon>Magnoliopsida</taxon>
        <taxon>eudicotyledons</taxon>
        <taxon>Gunneridae</taxon>
        <taxon>Pentapetalae</taxon>
        <taxon>asterids</taxon>
        <taxon>lamiids</taxon>
        <taxon>Lamiales</taxon>
        <taxon>Oleaceae</taxon>
        <taxon>Oleeae</taxon>
        <taxon>Fraxinus</taxon>
    </lineage>
</organism>
<reference evidence="2" key="1">
    <citation type="submission" date="2023-05" db="EMBL/GenBank/DDBJ databases">
        <authorList>
            <person name="Huff M."/>
        </authorList>
    </citation>
    <scope>NUCLEOTIDE SEQUENCE</scope>
</reference>
<dbReference type="PANTHER" id="PTHR22593">
    <property type="entry name" value="TRANSMEMBRANE PROTEIN 18"/>
    <property type="match status" value="1"/>
</dbReference>
<dbReference type="GO" id="GO:0031965">
    <property type="term" value="C:nuclear membrane"/>
    <property type="evidence" value="ECO:0007669"/>
    <property type="project" value="TreeGrafter"/>
</dbReference>
<evidence type="ECO:0000313" key="2">
    <source>
        <dbReference type="EMBL" id="CAI9786664.1"/>
    </source>
</evidence>
<evidence type="ECO:0000256" key="1">
    <source>
        <dbReference type="SAM" id="MobiDB-lite"/>
    </source>
</evidence>